<protein>
    <submittedName>
        <fullName evidence="6">Tfp pilus assembly protein tip-associated adhesin PilY1-like protein</fullName>
    </submittedName>
</protein>
<evidence type="ECO:0000256" key="1">
    <source>
        <dbReference type="ARBA" id="ARBA00022723"/>
    </source>
</evidence>
<dbReference type="Pfam" id="PF05567">
    <property type="entry name" value="T4P_PilY1"/>
    <property type="match status" value="1"/>
</dbReference>
<proteinExistence type="predicted"/>
<dbReference type="EMBL" id="CP000542">
    <property type="protein sequence ID" value="ABM59534.1"/>
    <property type="molecule type" value="Genomic_DNA"/>
</dbReference>
<dbReference type="KEGG" id="vei:Veis_3825"/>
<keyword evidence="7" id="KW-1185">Reference proteome</keyword>
<name>A1WPH7_VEREI</name>
<feature type="domain" description="PilY1 beta-propeller" evidence="5">
    <location>
        <begin position="1078"/>
        <end position="1452"/>
    </location>
</feature>
<dbReference type="HOGENOM" id="CLU_001890_0_1_4"/>
<feature type="region of interest" description="Disordered" evidence="3">
    <location>
        <begin position="811"/>
        <end position="836"/>
    </location>
</feature>
<feature type="signal peptide" evidence="4">
    <location>
        <begin position="1"/>
        <end position="34"/>
    </location>
</feature>
<sequence>MAIHHLLQQAVKISAAIKPGLLLAAMAGSMMLSAASADVDVSRPENAIPPNIVSAASKPMVMLTASKDHLLFGPIYNDFEDIDGDDVIDTTFKPTFLYYGYFDASKCYAYDNNAGQFNPAAMATQTAVTVGTVTAIKYSCSPQVSHWSGNFLNWATMTRLDTVRKMLYGGYRQQDSSGSTVLMGSRLVLDAHSFVKYYRGTDIRDYTPFSEGSLVKTTGNNAGVYAGLSICVTGTSENPGTSQPIMRLVKGNVRFWSTVELLVCRWRDAPDNYKTGTFGPKLAQFYLQPGGGGVRHETSIPSRTLDGATYSGIGPDLNVRVKVCDPAILGAERCQAFPSGLKPFGLLQEFGYPKAHGEAARAEFGLITGSYDRKNTAGALRKNMRDLEDEINHDTGVFCHSASSGCPAVPLDNNQTIAPGVIKTFDAIVLYGRMQDHTYGSGWGASVAPSNSGETQLPAWGNPMGEMLIQALQYYAYDGSTPTPTNPSSRTADSSVGMPVANWSDPFTDSETRRAKYGNAVCRPLNILALSSSTLSFDGQGVVPFGTLPDSAAGLDSFVDKIGDAEGISNTVRSVGSVAGKNMTAATDKNSCAAKTVTRLSDVNGICPEAPAMGGTYQMAGAALYGNTTQIRHLTRPPADLATVENALKIKTMAVSLSGGAPRIDVLVPGSVPPKYVYITPESVFARGQVGSPMTFASISSGPTHGAFMVTWNDILMGGDHDMDITGFIRYDLSKNENSPSGWDISILTDITNVAGGGSGTHGFSIIGVQNPDGRSGNGRYLTHQHIGGLLTGISPESDYLCGQPSYRNRTLPGSSSRYSETVCSVSGDGSTGDPNNPHLHPYFTVQNREFIVRHTFNMVGEKNALIKDPLWYAGKYGSFKSGVKNPDGTYQTLAMPSTQDTWDSIKTDGSIGQDDIPDGYFLGRRPELLEAYLRNALNVLAKNTNAVPTIAAAQLSSAEHKFMARFDSTAVTGELEAYEVDSSGKFSATPAWKAGALLQARTDVANSREIITNNGNGPAAGVKFRWTSLPEDYKNKMTAQSKNRLSGTNAKLALEYIRGDQSREGFNGLRQRVGSLLGPVVNATPWVQGRPDATLAGLRSDDGYVTFFKNHKDRAKLLWVAANDGMLHAFNPDTGAEVFAYVPGALANRLAEIPLQRGSNAAGRTKLAGKDFVTGAENLPPHGTVWPYVDGNPFSADVKVGIAAGTAWKTYVFGTLGRGGKGVFALDATRIADLTEDNAANVFKWQFTAADDPDLGYITGEVSIHATSNQALPVAKMNNGKYALLLGNGYKSESGKAVLYVLFVDGPGGNGWTPGRDGSYLKIVADAGPGNGLSMPRWEDIDGDGTADVAYAGDLKGNIWKFNLQHRTNPTMWQVDPQDGSASFGPGNASSVGRTWPLHNAGHPITTAPQLMHMGQGGLMVNFATGNAFGDADFPRVGVTQRVYGIWDRRSVAGAPPFAQTRTIDANTLVRRTYTRNAEGVVTVAADTPALDWSAHNGWYIDLPGPGEAVLSDPFLDAGVLSFVTVRPREVVTGESAPCFSNHRTAFYTVDPIAGKAERDLQGSIMLNSTKVLVTARDIGDQKVRLVIDKTKKAFTKACQAGEAGCTCTEGTCTKAATCGPGQRARRIVGSSADATICVSTVPRLQWREIPGLRTDQ</sequence>
<feature type="compositionally biased region" description="Polar residues" evidence="3">
    <location>
        <begin position="811"/>
        <end position="835"/>
    </location>
</feature>
<dbReference type="GO" id="GO:0046872">
    <property type="term" value="F:metal ion binding"/>
    <property type="evidence" value="ECO:0007669"/>
    <property type="project" value="UniProtKB-KW"/>
</dbReference>
<evidence type="ECO:0000313" key="6">
    <source>
        <dbReference type="EMBL" id="ABM59534.1"/>
    </source>
</evidence>
<feature type="chain" id="PRO_5002640593" evidence="4">
    <location>
        <begin position="35"/>
        <end position="1658"/>
    </location>
</feature>
<dbReference type="Proteomes" id="UP000000374">
    <property type="component" value="Chromosome"/>
</dbReference>
<keyword evidence="2" id="KW-0106">Calcium</keyword>
<evidence type="ECO:0000256" key="3">
    <source>
        <dbReference type="SAM" id="MobiDB-lite"/>
    </source>
</evidence>
<organism evidence="6 7">
    <name type="scientific">Verminephrobacter eiseniae (strain EF01-2)</name>
    <dbReference type="NCBI Taxonomy" id="391735"/>
    <lineage>
        <taxon>Bacteria</taxon>
        <taxon>Pseudomonadati</taxon>
        <taxon>Pseudomonadota</taxon>
        <taxon>Betaproteobacteria</taxon>
        <taxon>Burkholderiales</taxon>
        <taxon>Comamonadaceae</taxon>
        <taxon>Verminephrobacter</taxon>
    </lineage>
</organism>
<evidence type="ECO:0000256" key="4">
    <source>
        <dbReference type="SAM" id="SignalP"/>
    </source>
</evidence>
<keyword evidence="1" id="KW-0479">Metal-binding</keyword>
<dbReference type="eggNOG" id="COG3419">
    <property type="taxonomic scope" value="Bacteria"/>
</dbReference>
<evidence type="ECO:0000256" key="2">
    <source>
        <dbReference type="ARBA" id="ARBA00022837"/>
    </source>
</evidence>
<accession>A1WPH7</accession>
<dbReference type="InterPro" id="IPR008707">
    <property type="entry name" value="B-propeller_PilY1"/>
</dbReference>
<gene>
    <name evidence="6" type="ordered locus">Veis_3825</name>
</gene>
<keyword evidence="4" id="KW-0732">Signal</keyword>
<dbReference type="STRING" id="391735.Veis_3825"/>
<evidence type="ECO:0000259" key="5">
    <source>
        <dbReference type="Pfam" id="PF05567"/>
    </source>
</evidence>
<evidence type="ECO:0000313" key="7">
    <source>
        <dbReference type="Proteomes" id="UP000000374"/>
    </source>
</evidence>
<reference evidence="7" key="1">
    <citation type="submission" date="2006-12" db="EMBL/GenBank/DDBJ databases">
        <title>Complete sequence of chromosome 1 of Verminephrobacter eiseniae EF01-2.</title>
        <authorList>
            <person name="Copeland A."/>
            <person name="Lucas S."/>
            <person name="Lapidus A."/>
            <person name="Barry K."/>
            <person name="Detter J.C."/>
            <person name="Glavina del Rio T."/>
            <person name="Dalin E."/>
            <person name="Tice H."/>
            <person name="Pitluck S."/>
            <person name="Chertkov O."/>
            <person name="Brettin T."/>
            <person name="Bruce D."/>
            <person name="Han C."/>
            <person name="Tapia R."/>
            <person name="Gilna P."/>
            <person name="Schmutz J."/>
            <person name="Larimer F."/>
            <person name="Land M."/>
            <person name="Hauser L."/>
            <person name="Kyrpides N."/>
            <person name="Kim E."/>
            <person name="Stahl D."/>
            <person name="Richardson P."/>
        </authorList>
    </citation>
    <scope>NUCLEOTIDE SEQUENCE [LARGE SCALE GENOMIC DNA]</scope>
    <source>
        <strain evidence="7">EF01-2</strain>
    </source>
</reference>